<dbReference type="InterPro" id="IPR001304">
    <property type="entry name" value="C-type_lectin-like"/>
</dbReference>
<organism evidence="2 3">
    <name type="scientific">Drosophila rubida</name>
    <dbReference type="NCBI Taxonomy" id="30044"/>
    <lineage>
        <taxon>Eukaryota</taxon>
        <taxon>Metazoa</taxon>
        <taxon>Ecdysozoa</taxon>
        <taxon>Arthropoda</taxon>
        <taxon>Hexapoda</taxon>
        <taxon>Insecta</taxon>
        <taxon>Pterygota</taxon>
        <taxon>Neoptera</taxon>
        <taxon>Endopterygota</taxon>
        <taxon>Diptera</taxon>
        <taxon>Brachycera</taxon>
        <taxon>Muscomorpha</taxon>
        <taxon>Ephydroidea</taxon>
        <taxon>Drosophilidae</taxon>
        <taxon>Drosophila</taxon>
    </lineage>
</organism>
<dbReference type="InterPro" id="IPR016187">
    <property type="entry name" value="CTDL_fold"/>
</dbReference>
<proteinExistence type="predicted"/>
<evidence type="ECO:0000313" key="3">
    <source>
        <dbReference type="Proteomes" id="UP001200034"/>
    </source>
</evidence>
<dbReference type="EMBL" id="JAJJHW010003409">
    <property type="protein sequence ID" value="KAH8359367.1"/>
    <property type="molecule type" value="Genomic_DNA"/>
</dbReference>
<protein>
    <recommendedName>
        <fullName evidence="1">C-type lectin domain-containing protein</fullName>
    </recommendedName>
</protein>
<dbReference type="PROSITE" id="PS50041">
    <property type="entry name" value="C_TYPE_LECTIN_2"/>
    <property type="match status" value="1"/>
</dbReference>
<dbReference type="Proteomes" id="UP001200034">
    <property type="component" value="Unassembled WGS sequence"/>
</dbReference>
<evidence type="ECO:0000313" key="2">
    <source>
        <dbReference type="EMBL" id="KAH8359367.1"/>
    </source>
</evidence>
<name>A0AAD4PHV8_9MUSC</name>
<dbReference type="Pfam" id="PF00059">
    <property type="entry name" value="Lectin_C"/>
    <property type="match status" value="1"/>
</dbReference>
<feature type="non-terminal residue" evidence="2">
    <location>
        <position position="102"/>
    </location>
</feature>
<reference evidence="2" key="1">
    <citation type="journal article" date="2021" name="Mol. Ecol. Resour.">
        <title>Phylogenomic analyses of the genus Drosophila reveals genomic signals of climate adaptation.</title>
        <authorList>
            <person name="Li F."/>
            <person name="Rane R.V."/>
            <person name="Luria V."/>
            <person name="Xiong Z."/>
            <person name="Chen J."/>
            <person name="Li Z."/>
            <person name="Catullo R.A."/>
            <person name="Griffin P.C."/>
            <person name="Schiffer M."/>
            <person name="Pearce S."/>
            <person name="Lee S.F."/>
            <person name="McElroy K."/>
            <person name="Stocker A."/>
            <person name="Shirriffs J."/>
            <person name="Cockerell F."/>
            <person name="Coppin C."/>
            <person name="Sgro C.M."/>
            <person name="Karger A."/>
            <person name="Cain J.W."/>
            <person name="Weber J.A."/>
            <person name="Santpere G."/>
            <person name="Kirschner M.W."/>
            <person name="Hoffmann A.A."/>
            <person name="Oakeshott J.G."/>
            <person name="Zhang G."/>
        </authorList>
    </citation>
    <scope>NUCLEOTIDE SEQUENCE</scope>
    <source>
        <strain evidence="2">BGI-SZ-2011g</strain>
    </source>
</reference>
<dbReference type="PANTHER" id="PTHR22803">
    <property type="entry name" value="MANNOSE, PHOSPHOLIPASE, LECTIN RECEPTOR RELATED"/>
    <property type="match status" value="1"/>
</dbReference>
<feature type="domain" description="C-type lectin" evidence="1">
    <location>
        <begin position="1"/>
        <end position="98"/>
    </location>
</feature>
<accession>A0AAD4PHV8</accession>
<gene>
    <name evidence="2" type="ORF">KR093_006140</name>
</gene>
<dbReference type="SUPFAM" id="SSF56436">
    <property type="entry name" value="C-type lectin-like"/>
    <property type="match status" value="1"/>
</dbReference>
<comment type="caution">
    <text evidence="2">The sequence shown here is derived from an EMBL/GenBank/DDBJ whole genome shotgun (WGS) entry which is preliminary data.</text>
</comment>
<dbReference type="InterPro" id="IPR050111">
    <property type="entry name" value="C-type_lectin/snaclec_domain"/>
</dbReference>
<dbReference type="AlphaFoldDB" id="A0AAD4PHV8"/>
<dbReference type="CDD" id="cd00037">
    <property type="entry name" value="CLECT"/>
    <property type="match status" value="1"/>
</dbReference>
<dbReference type="Gene3D" id="3.10.100.10">
    <property type="entry name" value="Mannose-Binding Protein A, subunit A"/>
    <property type="match status" value="1"/>
</dbReference>
<sequence length="102" mass="11533">FGGDLTLIENAEEMNELSSYLVKQGFGAADWFWTSGNDLVENHKFSSVSNGMPLPYTSWSAGQPDLPGVEHCVHLWFMEGAFRMNNRACTEKAFYICQRHIP</sequence>
<keyword evidence="3" id="KW-1185">Reference proteome</keyword>
<evidence type="ECO:0000259" key="1">
    <source>
        <dbReference type="PROSITE" id="PS50041"/>
    </source>
</evidence>
<feature type="non-terminal residue" evidence="2">
    <location>
        <position position="1"/>
    </location>
</feature>
<dbReference type="InterPro" id="IPR016186">
    <property type="entry name" value="C-type_lectin-like/link_sf"/>
</dbReference>